<sequence length="428" mass="43063">MTETVTHIDDGPGTAPTPPPRGRRGRRTALIASAVVVVTAVAVVGALGLGGEENGPSAPPRSGSVVAVTPTTLTERTTVDGQLGYGSELPLPIKAQGTVTWLPEQGAAVERGGTLLRVDDRPVILLYGTLPMYRDLGLTAEENEQDADGGGSGGQGSDGGQQNGGNGKSPNPSGSPAPGGAGGGGNTGTSRAPRELRGADVRQFETNLSAMGYTGFTVDEEFTAGTAAAVKRWQKSLGLQQTGTVGIGDVIYSSGKVRIGQAGGWLGSAVSENTLACTGTTRKVIVNASASDAAWAVRGASVTVKLPDGTPVKGKVAAIGKQATAPEGGGGEGGSGQPATIPVTITIKDQKAVGELESGPVTVEYVGREVKDVLTVPVSALVALAEGGHGLETEEGRFVAVKTGLFADGNVEVSGPTVREGMKVRIPE</sequence>
<feature type="compositionally biased region" description="Basic and acidic residues" evidence="3">
    <location>
        <begin position="1"/>
        <end position="10"/>
    </location>
</feature>
<dbReference type="InterPro" id="IPR050465">
    <property type="entry name" value="UPF0194_transport"/>
</dbReference>
<evidence type="ECO:0000313" key="7">
    <source>
        <dbReference type="Proteomes" id="UP001499990"/>
    </source>
</evidence>
<dbReference type="InterPro" id="IPR002477">
    <property type="entry name" value="Peptidoglycan-bd-like"/>
</dbReference>
<accession>A0ABP6SB32</accession>
<feature type="region of interest" description="Disordered" evidence="3">
    <location>
        <begin position="1"/>
        <end position="25"/>
    </location>
</feature>
<keyword evidence="4" id="KW-1133">Transmembrane helix</keyword>
<name>A0ABP6SB32_9ACTN</name>
<dbReference type="PANTHER" id="PTHR32347:SF14">
    <property type="entry name" value="EFFLUX SYSTEM COMPONENT YKNX-RELATED"/>
    <property type="match status" value="1"/>
</dbReference>
<dbReference type="InterPro" id="IPR036366">
    <property type="entry name" value="PGBDSf"/>
</dbReference>
<gene>
    <name evidence="6" type="ORF">GCM10020367_27360</name>
</gene>
<evidence type="ECO:0000256" key="4">
    <source>
        <dbReference type="SAM" id="Phobius"/>
    </source>
</evidence>
<feature type="domain" description="Peptidoglycan binding-like" evidence="5">
    <location>
        <begin position="197"/>
        <end position="246"/>
    </location>
</feature>
<proteinExistence type="predicted"/>
<evidence type="ECO:0000259" key="5">
    <source>
        <dbReference type="Pfam" id="PF01471"/>
    </source>
</evidence>
<dbReference type="PANTHER" id="PTHR32347">
    <property type="entry name" value="EFFLUX SYSTEM COMPONENT YKNX-RELATED"/>
    <property type="match status" value="1"/>
</dbReference>
<dbReference type="Proteomes" id="UP001499990">
    <property type="component" value="Unassembled WGS sequence"/>
</dbReference>
<keyword evidence="7" id="KW-1185">Reference proteome</keyword>
<reference evidence="7" key="1">
    <citation type="journal article" date="2019" name="Int. J. Syst. Evol. Microbiol.">
        <title>The Global Catalogue of Microorganisms (GCM) 10K type strain sequencing project: providing services to taxonomists for standard genome sequencing and annotation.</title>
        <authorList>
            <consortium name="The Broad Institute Genomics Platform"/>
            <consortium name="The Broad Institute Genome Sequencing Center for Infectious Disease"/>
            <person name="Wu L."/>
            <person name="Ma J."/>
        </authorList>
    </citation>
    <scope>NUCLEOTIDE SEQUENCE [LARGE SCALE GENOMIC DNA]</scope>
    <source>
        <strain evidence="7">JCM 9651</strain>
    </source>
</reference>
<comment type="subcellular location">
    <subcellularLocation>
        <location evidence="1">Cell envelope</location>
    </subcellularLocation>
</comment>
<evidence type="ECO:0000313" key="6">
    <source>
        <dbReference type="EMBL" id="GAA3372438.1"/>
    </source>
</evidence>
<keyword evidence="4" id="KW-0812">Transmembrane</keyword>
<feature type="compositionally biased region" description="Gly residues" evidence="3">
    <location>
        <begin position="177"/>
        <end position="187"/>
    </location>
</feature>
<keyword evidence="4" id="KW-0472">Membrane</keyword>
<evidence type="ECO:0000256" key="2">
    <source>
        <dbReference type="ARBA" id="ARBA00023054"/>
    </source>
</evidence>
<dbReference type="SUPFAM" id="SSF47090">
    <property type="entry name" value="PGBD-like"/>
    <property type="match status" value="1"/>
</dbReference>
<protein>
    <recommendedName>
        <fullName evidence="5">Peptidoglycan binding-like domain-containing protein</fullName>
    </recommendedName>
</protein>
<dbReference type="InterPro" id="IPR036365">
    <property type="entry name" value="PGBD-like_sf"/>
</dbReference>
<organism evidence="6 7">
    <name type="scientific">Streptomyces sannanensis</name>
    <dbReference type="NCBI Taxonomy" id="285536"/>
    <lineage>
        <taxon>Bacteria</taxon>
        <taxon>Bacillati</taxon>
        <taxon>Actinomycetota</taxon>
        <taxon>Actinomycetes</taxon>
        <taxon>Kitasatosporales</taxon>
        <taxon>Streptomycetaceae</taxon>
        <taxon>Streptomyces</taxon>
    </lineage>
</organism>
<feature type="region of interest" description="Disordered" evidence="3">
    <location>
        <begin position="143"/>
        <end position="197"/>
    </location>
</feature>
<dbReference type="RefSeq" id="WP_345037092.1">
    <property type="nucleotide sequence ID" value="NZ_BAAAYL010000001.1"/>
</dbReference>
<keyword evidence="2" id="KW-0175">Coiled coil</keyword>
<dbReference type="Gene3D" id="1.10.101.10">
    <property type="entry name" value="PGBD-like superfamily/PGBD"/>
    <property type="match status" value="1"/>
</dbReference>
<dbReference type="Pfam" id="PF01471">
    <property type="entry name" value="PG_binding_1"/>
    <property type="match status" value="1"/>
</dbReference>
<feature type="transmembrane region" description="Helical" evidence="4">
    <location>
        <begin position="29"/>
        <end position="51"/>
    </location>
</feature>
<evidence type="ECO:0000256" key="3">
    <source>
        <dbReference type="SAM" id="MobiDB-lite"/>
    </source>
</evidence>
<feature type="compositionally biased region" description="Gly residues" evidence="3">
    <location>
        <begin position="148"/>
        <end position="167"/>
    </location>
</feature>
<comment type="caution">
    <text evidence="6">The sequence shown here is derived from an EMBL/GenBank/DDBJ whole genome shotgun (WGS) entry which is preliminary data.</text>
</comment>
<evidence type="ECO:0000256" key="1">
    <source>
        <dbReference type="ARBA" id="ARBA00004196"/>
    </source>
</evidence>
<dbReference type="EMBL" id="BAAAYL010000001">
    <property type="protein sequence ID" value="GAA3372438.1"/>
    <property type="molecule type" value="Genomic_DNA"/>
</dbReference>